<organism evidence="3 4">
    <name type="scientific">Vibrio cholerae serotype O1 (strain ATCC 39541 / Classical Ogawa 395 / O395)</name>
    <dbReference type="NCBI Taxonomy" id="345073"/>
    <lineage>
        <taxon>Bacteria</taxon>
        <taxon>Pseudomonadati</taxon>
        <taxon>Pseudomonadota</taxon>
        <taxon>Gammaproteobacteria</taxon>
        <taxon>Vibrionales</taxon>
        <taxon>Vibrionaceae</taxon>
        <taxon>Vibrio</taxon>
    </lineage>
</organism>
<evidence type="ECO:0000256" key="2">
    <source>
        <dbReference type="ARBA" id="ARBA00022679"/>
    </source>
</evidence>
<dbReference type="GO" id="GO:0005829">
    <property type="term" value="C:cytosol"/>
    <property type="evidence" value="ECO:0007669"/>
    <property type="project" value="TreeGrafter"/>
</dbReference>
<dbReference type="RefSeq" id="WP_000682097.1">
    <property type="nucleotide sequence ID" value="NC_009457.1"/>
</dbReference>
<name>A0A0H3AGZ8_VIBC3</name>
<dbReference type="Proteomes" id="UP000000249">
    <property type="component" value="Chromosome 1"/>
</dbReference>
<dbReference type="GO" id="GO:0008713">
    <property type="term" value="F:ADP-heptose-lipopolysaccharide heptosyltransferase activity"/>
    <property type="evidence" value="ECO:0007669"/>
    <property type="project" value="TreeGrafter"/>
</dbReference>
<dbReference type="InterPro" id="IPR002201">
    <property type="entry name" value="Glyco_trans_9"/>
</dbReference>
<dbReference type="PANTHER" id="PTHR30160:SF19">
    <property type="entry name" value="LIPOPOLYSACCHARIDE HEPTOSYLTRANSFERASE 1"/>
    <property type="match status" value="1"/>
</dbReference>
<dbReference type="GO" id="GO:0009244">
    <property type="term" value="P:lipopolysaccharide core region biosynthetic process"/>
    <property type="evidence" value="ECO:0007669"/>
    <property type="project" value="TreeGrafter"/>
</dbReference>
<dbReference type="EMBL" id="CP000627">
    <property type="protein sequence ID" value="ABQ20233.1"/>
    <property type="molecule type" value="Genomic_DNA"/>
</dbReference>
<dbReference type="Gene3D" id="3.40.50.2000">
    <property type="entry name" value="Glycogen Phosphorylase B"/>
    <property type="match status" value="2"/>
</dbReference>
<evidence type="ECO:0000256" key="1">
    <source>
        <dbReference type="ARBA" id="ARBA00022676"/>
    </source>
</evidence>
<dbReference type="Pfam" id="PF01075">
    <property type="entry name" value="Glyco_transf_9"/>
    <property type="match status" value="1"/>
</dbReference>
<dbReference type="FunFam" id="3.40.50.2000:FF:000337">
    <property type="entry name" value="Lipopolysaccharide biosynthesis protein"/>
    <property type="match status" value="1"/>
</dbReference>
<dbReference type="AlphaFoldDB" id="A0A0H3AGZ8"/>
<dbReference type="KEGG" id="vco:VC0395_A2615"/>
<dbReference type="OrthoDB" id="5884953at2"/>
<proteinExistence type="predicted"/>
<keyword evidence="1" id="KW-0328">Glycosyltransferase</keyword>
<accession>A0A0H3AGZ8</accession>
<dbReference type="KEGG" id="vcr:VC395_0267"/>
<dbReference type="SMR" id="A0A0H3AGZ8"/>
<dbReference type="CDD" id="cd03789">
    <property type="entry name" value="GT9_LPS_heptosyltransferase"/>
    <property type="match status" value="1"/>
</dbReference>
<dbReference type="PATRIC" id="fig|345073.21.peg.255"/>
<keyword evidence="2" id="KW-0808">Transferase</keyword>
<evidence type="ECO:0000313" key="4">
    <source>
        <dbReference type="Proteomes" id="UP000000249"/>
    </source>
</evidence>
<evidence type="ECO:0000313" key="3">
    <source>
        <dbReference type="EMBL" id="ABQ20233.1"/>
    </source>
</evidence>
<gene>
    <name evidence="3" type="ordered locus">VC0395_A2615</name>
</gene>
<dbReference type="InterPro" id="IPR051199">
    <property type="entry name" value="LPS_LOS_Heptosyltrfase"/>
</dbReference>
<dbReference type="eggNOG" id="COG0859">
    <property type="taxonomic scope" value="Bacteria"/>
</dbReference>
<protein>
    <submittedName>
        <fullName evidence="3">Lipopolysaccharide biosynthesis protein</fullName>
    </submittedName>
</protein>
<dbReference type="PANTHER" id="PTHR30160">
    <property type="entry name" value="TETRAACYLDISACCHARIDE 4'-KINASE-RELATED"/>
    <property type="match status" value="1"/>
</dbReference>
<reference evidence="3 4" key="1">
    <citation type="submission" date="2007-03" db="EMBL/GenBank/DDBJ databases">
        <authorList>
            <person name="Heidelberg J."/>
        </authorList>
    </citation>
    <scope>NUCLEOTIDE SEQUENCE [LARGE SCALE GENOMIC DNA]</scope>
    <source>
        <strain evidence="4">ATCC 39541 / Classical Ogawa 395 / O395</strain>
    </source>
</reference>
<sequence>MKHLWFEKGAYASKAARQYLNDHFNPLAVKKTAVIRHAALGDQVIVRPFLVEARKFFPNAEITLVTVSNYLYGTPSDLADKTVIMKSRDDSKQLSLRQKWQDYNQLEAQDIIFDVAGTNRSYWMTLLTKAKLKVGFPYKPFLCGTLYNLAVFRSDFQPEVECMLDMLKILGHNPSYPLDFAYPDNRQICDHAAPYIVYFSGASQLRKILTKPEMRAVIEQTIQQQPNVKHVFLEGKNEFEKGEYLQDLADNGSLTIQPCLPLDDLVTFIAKATLVIAPDTGIRNVAISTHTPTVGIFYATVPFRYTPLYEAHTIVMNANGEKPSTEQITSAIDTTLKMRLAAAKNTQEQ</sequence>
<dbReference type="SUPFAM" id="SSF53756">
    <property type="entry name" value="UDP-Glycosyltransferase/glycogen phosphorylase"/>
    <property type="match status" value="1"/>
</dbReference>